<keyword evidence="5" id="KW-0472">Membrane</keyword>
<keyword evidence="9" id="KW-1185">Reference proteome</keyword>
<evidence type="ECO:0000256" key="2">
    <source>
        <dbReference type="ARBA" id="ARBA00005695"/>
    </source>
</evidence>
<organism evidence="8 9">
    <name type="scientific">Paenalcaligenes hermetiae</name>
    <dbReference type="NCBI Taxonomy" id="1157987"/>
    <lineage>
        <taxon>Bacteria</taxon>
        <taxon>Pseudomonadati</taxon>
        <taxon>Pseudomonadota</taxon>
        <taxon>Betaproteobacteria</taxon>
        <taxon>Burkholderiales</taxon>
        <taxon>Alcaligenaceae</taxon>
        <taxon>Paenalcaligenes</taxon>
    </lineage>
</organism>
<gene>
    <name evidence="8" type="ORF">GCM10023337_09900</name>
</gene>
<reference evidence="9" key="1">
    <citation type="journal article" date="2019" name="Int. J. Syst. Evol. Microbiol.">
        <title>The Global Catalogue of Microorganisms (GCM) 10K type strain sequencing project: providing services to taxonomists for standard genome sequencing and annotation.</title>
        <authorList>
            <consortium name="The Broad Institute Genomics Platform"/>
            <consortium name="The Broad Institute Genome Sequencing Center for Infectious Disease"/>
            <person name="Wu L."/>
            <person name="Ma J."/>
        </authorList>
    </citation>
    <scope>NUCLEOTIDE SEQUENCE [LARGE SCALE GENOMIC DNA]</scope>
    <source>
        <strain evidence="9">JCM 18423</strain>
    </source>
</reference>
<keyword evidence="5" id="KW-0812">Transmembrane</keyword>
<dbReference type="EMBL" id="BAABKD010000008">
    <property type="protein sequence ID" value="GAA5088371.1"/>
    <property type="molecule type" value="Genomic_DNA"/>
</dbReference>
<feature type="chain" id="PRO_5047517675" evidence="6">
    <location>
        <begin position="27"/>
        <end position="729"/>
    </location>
</feature>
<dbReference type="SUPFAM" id="SSF53850">
    <property type="entry name" value="Periplasmic binding protein-like II"/>
    <property type="match status" value="1"/>
</dbReference>
<protein>
    <submittedName>
        <fullName evidence="8">ABC transporter substrate-binding protein</fullName>
    </submittedName>
</protein>
<evidence type="ECO:0000256" key="1">
    <source>
        <dbReference type="ARBA" id="ARBA00004196"/>
    </source>
</evidence>
<keyword evidence="4 6" id="KW-0732">Signal</keyword>
<evidence type="ECO:0000256" key="5">
    <source>
        <dbReference type="SAM" id="Phobius"/>
    </source>
</evidence>
<evidence type="ECO:0000256" key="4">
    <source>
        <dbReference type="ARBA" id="ARBA00022729"/>
    </source>
</evidence>
<comment type="similarity">
    <text evidence="2">Belongs to the bacterial solute-binding protein 5 family.</text>
</comment>
<dbReference type="Gene3D" id="3.40.190.10">
    <property type="entry name" value="Periplasmic binding protein-like II"/>
    <property type="match status" value="1"/>
</dbReference>
<sequence>MLAEKTMRLILFLIGAVLLAACGQQAVNSPYLTDQAQENILFTAFTQRSPKYLDPASSYSSDETPFTYSIYEPLYGYHYLKRPYELIARTAERVVEPYYLDAAGQRLAADAPVEQIAQSVYEIPLKKGILYQPHPAFAKDEAGQYRYYPITPEQLKNKYAITDFQEMGTRELTAHDYVYGLRRLASPRVVSPIYAFLAEHIVGMQAYGEALREKSKQLDKTQWLDLRQIGFEGVEAVDDFTLRIRVQGKYPQFSYWLAMTFTAPIPWEVDRFYHQPQMAEHDLSLNTWPVGTGPYMLTESIRNRRHVLSRNPNFRGEPYPCEGEPGDEAAGLLKDCGLPTPFIDQVVFQLEKESVPLLGKFLQGYYDIPQIERGEYGVAMTVAAEDSPEKAALYKERGLDLRTLAESQLFYFGFNWLDPVVGAGETPEQAEKNRYLRQALSIAFDWEQFVTIFQNDQAQVAHGPLPPGVRGYQPLPQGYNPYVYELEQGVVKRKSLDQAKALLAKAGYPDGRDAQTGAPLILYFDSAGGMGSSAMLDWMRRQLQQLGVQLEIRATDYNRFQDKMQRGVAQMFMWGWVADYPDAENFLFLLYGPHARAHGGGENATNYQSPEYDALFEQMRYLDDGPEKDAVIAKMVAVVQKDAPWMFGYVPNSGGVYQQWVANAKPTQMVRNTLQYLRIDASLRAQKQAEWNQPVWWPLWVLGAVLFIIVGIAWHLVRQREKQIAKQEH</sequence>
<feature type="signal peptide" evidence="6">
    <location>
        <begin position="1"/>
        <end position="26"/>
    </location>
</feature>
<comment type="subcellular location">
    <subcellularLocation>
        <location evidence="1">Cell envelope</location>
    </subcellularLocation>
</comment>
<dbReference type="Proteomes" id="UP001500227">
    <property type="component" value="Unassembled WGS sequence"/>
</dbReference>
<evidence type="ECO:0000313" key="8">
    <source>
        <dbReference type="EMBL" id="GAA5088371.1"/>
    </source>
</evidence>
<keyword evidence="5" id="KW-1133">Transmembrane helix</keyword>
<evidence type="ECO:0000259" key="7">
    <source>
        <dbReference type="Pfam" id="PF00496"/>
    </source>
</evidence>
<dbReference type="PROSITE" id="PS51257">
    <property type="entry name" value="PROKAR_LIPOPROTEIN"/>
    <property type="match status" value="1"/>
</dbReference>
<evidence type="ECO:0000313" key="9">
    <source>
        <dbReference type="Proteomes" id="UP001500227"/>
    </source>
</evidence>
<feature type="transmembrane region" description="Helical" evidence="5">
    <location>
        <begin position="695"/>
        <end position="717"/>
    </location>
</feature>
<dbReference type="PANTHER" id="PTHR30290">
    <property type="entry name" value="PERIPLASMIC BINDING COMPONENT OF ABC TRANSPORTER"/>
    <property type="match status" value="1"/>
</dbReference>
<evidence type="ECO:0000256" key="6">
    <source>
        <dbReference type="SAM" id="SignalP"/>
    </source>
</evidence>
<dbReference type="InterPro" id="IPR039424">
    <property type="entry name" value="SBP_5"/>
</dbReference>
<keyword evidence="3" id="KW-0813">Transport</keyword>
<evidence type="ECO:0000256" key="3">
    <source>
        <dbReference type="ARBA" id="ARBA00022448"/>
    </source>
</evidence>
<proteinExistence type="inferred from homology"/>
<name>A0ABP9LZ40_9BURK</name>
<dbReference type="Gene3D" id="3.10.105.10">
    <property type="entry name" value="Dipeptide-binding Protein, Domain 3"/>
    <property type="match status" value="1"/>
</dbReference>
<feature type="domain" description="Solute-binding protein family 5" evidence="7">
    <location>
        <begin position="171"/>
        <end position="593"/>
    </location>
</feature>
<dbReference type="Pfam" id="PF00496">
    <property type="entry name" value="SBP_bac_5"/>
    <property type="match status" value="1"/>
</dbReference>
<comment type="caution">
    <text evidence="8">The sequence shown here is derived from an EMBL/GenBank/DDBJ whole genome shotgun (WGS) entry which is preliminary data.</text>
</comment>
<dbReference type="CDD" id="cd08505">
    <property type="entry name" value="PBP2_NikA_DppA_OppA_like_18"/>
    <property type="match status" value="1"/>
</dbReference>
<dbReference type="PANTHER" id="PTHR30290:SF10">
    <property type="entry name" value="PERIPLASMIC OLIGOPEPTIDE-BINDING PROTEIN-RELATED"/>
    <property type="match status" value="1"/>
</dbReference>
<accession>A0ABP9LZ40</accession>
<dbReference type="InterPro" id="IPR000914">
    <property type="entry name" value="SBP_5_dom"/>
</dbReference>